<dbReference type="EMBL" id="CP097509">
    <property type="protein sequence ID" value="URE21057.1"/>
    <property type="molecule type" value="Genomic_DNA"/>
</dbReference>
<keyword evidence="2" id="KW-1185">Reference proteome</keyword>
<dbReference type="AlphaFoldDB" id="A0A9E7GZU2"/>
<organism evidence="1 2">
    <name type="scientific">Musa troglodytarum</name>
    <name type="common">fe'i banana</name>
    <dbReference type="NCBI Taxonomy" id="320322"/>
    <lineage>
        <taxon>Eukaryota</taxon>
        <taxon>Viridiplantae</taxon>
        <taxon>Streptophyta</taxon>
        <taxon>Embryophyta</taxon>
        <taxon>Tracheophyta</taxon>
        <taxon>Spermatophyta</taxon>
        <taxon>Magnoliopsida</taxon>
        <taxon>Liliopsida</taxon>
        <taxon>Zingiberales</taxon>
        <taxon>Musaceae</taxon>
        <taxon>Musa</taxon>
    </lineage>
</organism>
<reference evidence="1" key="1">
    <citation type="submission" date="2022-05" db="EMBL/GenBank/DDBJ databases">
        <title>The Musa troglodytarum L. genome provides insights into the mechanism of non-climacteric behaviour and enrichment of carotenoids.</title>
        <authorList>
            <person name="Wang J."/>
        </authorList>
    </citation>
    <scope>NUCLEOTIDE SEQUENCE</scope>
    <source>
        <tissue evidence="1">Leaf</tissue>
    </source>
</reference>
<gene>
    <name evidence="1" type="ORF">MUK42_36696</name>
</gene>
<evidence type="ECO:0000313" key="2">
    <source>
        <dbReference type="Proteomes" id="UP001055439"/>
    </source>
</evidence>
<accession>A0A9E7GZU2</accession>
<proteinExistence type="predicted"/>
<protein>
    <submittedName>
        <fullName evidence="1">Uncharacterized protein</fullName>
    </submittedName>
</protein>
<sequence length="75" mass="8062">MRLLHHDLVCGVMLPVGMPPSKSTGEVKASSNRLSRSRPVSIGSINSTCGLMLLSSSLTTLQFLVDEELNMFSPS</sequence>
<name>A0A9E7GZU2_9LILI</name>
<evidence type="ECO:0000313" key="1">
    <source>
        <dbReference type="EMBL" id="URE21057.1"/>
    </source>
</evidence>
<dbReference type="Proteomes" id="UP001055439">
    <property type="component" value="Chromosome 7"/>
</dbReference>